<sequence length="106" mass="12216">MEIFKERHLDRLEAEDTAVSDAMKARINLLGKQLKASNGKSIPQRSLNHSSPHDEKMQNIKQQWKHAKTTITLCKKKMIFNDTDHSNSNPNTSVPKLNRLMHKNLN</sequence>
<name>A0ACB9CP94_ARCLA</name>
<dbReference type="EMBL" id="CM042050">
    <property type="protein sequence ID" value="KAI3736080.1"/>
    <property type="molecule type" value="Genomic_DNA"/>
</dbReference>
<reference evidence="2" key="1">
    <citation type="journal article" date="2022" name="Mol. Ecol. Resour.">
        <title>The genomes of chicory, endive, great burdock and yacon provide insights into Asteraceae palaeo-polyploidization history and plant inulin production.</title>
        <authorList>
            <person name="Fan W."/>
            <person name="Wang S."/>
            <person name="Wang H."/>
            <person name="Wang A."/>
            <person name="Jiang F."/>
            <person name="Liu H."/>
            <person name="Zhao H."/>
            <person name="Xu D."/>
            <person name="Zhang Y."/>
        </authorList>
    </citation>
    <scope>NUCLEOTIDE SEQUENCE [LARGE SCALE GENOMIC DNA]</scope>
    <source>
        <strain evidence="2">cv. Niubang</strain>
    </source>
</reference>
<accession>A0ACB9CP94</accession>
<organism evidence="1 2">
    <name type="scientific">Arctium lappa</name>
    <name type="common">Greater burdock</name>
    <name type="synonym">Lappa major</name>
    <dbReference type="NCBI Taxonomy" id="4217"/>
    <lineage>
        <taxon>Eukaryota</taxon>
        <taxon>Viridiplantae</taxon>
        <taxon>Streptophyta</taxon>
        <taxon>Embryophyta</taxon>
        <taxon>Tracheophyta</taxon>
        <taxon>Spermatophyta</taxon>
        <taxon>Magnoliopsida</taxon>
        <taxon>eudicotyledons</taxon>
        <taxon>Gunneridae</taxon>
        <taxon>Pentapetalae</taxon>
        <taxon>asterids</taxon>
        <taxon>campanulids</taxon>
        <taxon>Asterales</taxon>
        <taxon>Asteraceae</taxon>
        <taxon>Carduoideae</taxon>
        <taxon>Cardueae</taxon>
        <taxon>Arctiinae</taxon>
        <taxon>Arctium</taxon>
    </lineage>
</organism>
<proteinExistence type="predicted"/>
<reference evidence="1 2" key="2">
    <citation type="journal article" date="2022" name="Mol. Ecol. Resour.">
        <title>The genomes of chicory, endive, great burdock and yacon provide insights into Asteraceae paleo-polyploidization history and plant inulin production.</title>
        <authorList>
            <person name="Fan W."/>
            <person name="Wang S."/>
            <person name="Wang H."/>
            <person name="Wang A."/>
            <person name="Jiang F."/>
            <person name="Liu H."/>
            <person name="Zhao H."/>
            <person name="Xu D."/>
            <person name="Zhang Y."/>
        </authorList>
    </citation>
    <scope>NUCLEOTIDE SEQUENCE [LARGE SCALE GENOMIC DNA]</scope>
    <source>
        <strain evidence="2">cv. Niubang</strain>
    </source>
</reference>
<keyword evidence="2" id="KW-1185">Reference proteome</keyword>
<comment type="caution">
    <text evidence="1">The sequence shown here is derived from an EMBL/GenBank/DDBJ whole genome shotgun (WGS) entry which is preliminary data.</text>
</comment>
<dbReference type="Proteomes" id="UP001055879">
    <property type="component" value="Linkage Group LG04"/>
</dbReference>
<evidence type="ECO:0000313" key="1">
    <source>
        <dbReference type="EMBL" id="KAI3736080.1"/>
    </source>
</evidence>
<evidence type="ECO:0000313" key="2">
    <source>
        <dbReference type="Proteomes" id="UP001055879"/>
    </source>
</evidence>
<protein>
    <submittedName>
        <fullName evidence="1">Uncharacterized protein</fullName>
    </submittedName>
</protein>
<gene>
    <name evidence="1" type="ORF">L6452_15612</name>
</gene>